<dbReference type="Proteomes" id="UP000276901">
    <property type="component" value="Unassembled WGS sequence"/>
</dbReference>
<accession>A0AAE7C1F2</accession>
<evidence type="ECO:0000313" key="4">
    <source>
        <dbReference type="Proteomes" id="UP000276901"/>
    </source>
</evidence>
<dbReference type="EMBL" id="RKQT01000002">
    <property type="protein sequence ID" value="RPE93805.1"/>
    <property type="molecule type" value="Genomic_DNA"/>
</dbReference>
<dbReference type="RefSeq" id="WP_236941019.1">
    <property type="nucleotide sequence ID" value="NZ_CP015029.1"/>
</dbReference>
<evidence type="ECO:0000313" key="5">
    <source>
        <dbReference type="Proteomes" id="UP000502287"/>
    </source>
</evidence>
<proteinExistence type="predicted"/>
<reference evidence="2 5" key="1">
    <citation type="submission" date="2016-03" db="EMBL/GenBank/DDBJ databases">
        <authorList>
            <person name="Hansen M.J."/>
            <person name="Bojesen A.M."/>
            <person name="Planet P."/>
        </authorList>
    </citation>
    <scope>NUCLEOTIDE SEQUENCE [LARGE SCALE GENOMIC DNA]</scope>
    <source>
        <strain evidence="2 5">HPA 21</strain>
    </source>
</reference>
<dbReference type="EMBL" id="CP015029">
    <property type="protein sequence ID" value="QIM64261.1"/>
    <property type="molecule type" value="Genomic_DNA"/>
</dbReference>
<reference evidence="3 4" key="2">
    <citation type="submission" date="2018-11" db="EMBL/GenBank/DDBJ databases">
        <title>Genomic Encyclopedia of Type Strains, Phase IV (KMG-IV): sequencing the most valuable type-strain genomes for metagenomic binning, comparative biology and taxonomic classification.</title>
        <authorList>
            <person name="Goeker M."/>
        </authorList>
    </citation>
    <scope>NUCLEOTIDE SEQUENCE [LARGE SCALE GENOMIC DNA]</scope>
    <source>
        <strain evidence="3 4">DSM 25797</strain>
    </source>
</reference>
<name>A0AAE7C1F2_9PAST</name>
<keyword evidence="1" id="KW-1133">Transmembrane helix</keyword>
<dbReference type="InterPro" id="IPR008407">
    <property type="entry name" value="Brnchd-chn_aa_trnsp_AzlD"/>
</dbReference>
<sequence length="108" mass="12179">MTDWEMMLMLVALTLGTQLPRFIPQVLPKTLLAHPILQKLNKMLPLVIMLLLVLTSLSLPTATHDYSRFFAQIVSLVAVVLSYKWLNNILLSVTLGILNVNLLLWIIG</sequence>
<evidence type="ECO:0000256" key="1">
    <source>
        <dbReference type="SAM" id="Phobius"/>
    </source>
</evidence>
<organism evidence="2 5">
    <name type="scientific">Frederiksenia canicola</name>
    <dbReference type="NCBI Taxonomy" id="123824"/>
    <lineage>
        <taxon>Bacteria</taxon>
        <taxon>Pseudomonadati</taxon>
        <taxon>Pseudomonadota</taxon>
        <taxon>Gammaproteobacteria</taxon>
        <taxon>Pasteurellales</taxon>
        <taxon>Pasteurellaceae</taxon>
        <taxon>Frederiksenia</taxon>
    </lineage>
</organism>
<evidence type="ECO:0000313" key="2">
    <source>
        <dbReference type="EMBL" id="QIM64261.1"/>
    </source>
</evidence>
<feature type="transmembrane region" description="Helical" evidence="1">
    <location>
        <begin position="89"/>
        <end position="107"/>
    </location>
</feature>
<feature type="transmembrane region" description="Helical" evidence="1">
    <location>
        <begin position="43"/>
        <end position="59"/>
    </location>
</feature>
<dbReference type="AlphaFoldDB" id="A0AAE7C1F2"/>
<protein>
    <submittedName>
        <fullName evidence="2">Branched-chain amino acid transport</fullName>
    </submittedName>
    <submittedName>
        <fullName evidence="3">Branched-subunit amino acid transport protein AzlD</fullName>
    </submittedName>
</protein>
<keyword evidence="1" id="KW-0472">Membrane</keyword>
<keyword evidence="1" id="KW-0812">Transmembrane</keyword>
<dbReference type="Pfam" id="PF05437">
    <property type="entry name" value="AzlD"/>
    <property type="match status" value="1"/>
</dbReference>
<dbReference type="Proteomes" id="UP000502287">
    <property type="component" value="Chromosome"/>
</dbReference>
<dbReference type="KEGG" id="fcl:A4G17_01725"/>
<gene>
    <name evidence="2" type="ORF">A4G17_01725</name>
    <name evidence="3" type="ORF">EDC49_1319</name>
</gene>
<keyword evidence="4" id="KW-1185">Reference proteome</keyword>
<evidence type="ECO:0000313" key="3">
    <source>
        <dbReference type="EMBL" id="RPE93805.1"/>
    </source>
</evidence>